<organism evidence="2 3">
    <name type="scientific">Linum tenue</name>
    <dbReference type="NCBI Taxonomy" id="586396"/>
    <lineage>
        <taxon>Eukaryota</taxon>
        <taxon>Viridiplantae</taxon>
        <taxon>Streptophyta</taxon>
        <taxon>Embryophyta</taxon>
        <taxon>Tracheophyta</taxon>
        <taxon>Spermatophyta</taxon>
        <taxon>Magnoliopsida</taxon>
        <taxon>eudicotyledons</taxon>
        <taxon>Gunneridae</taxon>
        <taxon>Pentapetalae</taxon>
        <taxon>rosids</taxon>
        <taxon>fabids</taxon>
        <taxon>Malpighiales</taxon>
        <taxon>Linaceae</taxon>
        <taxon>Linum</taxon>
    </lineage>
</organism>
<keyword evidence="1" id="KW-0472">Membrane</keyword>
<evidence type="ECO:0000313" key="2">
    <source>
        <dbReference type="EMBL" id="CAI0429611.1"/>
    </source>
</evidence>
<proteinExistence type="predicted"/>
<keyword evidence="1" id="KW-0812">Transmembrane</keyword>
<name>A0AAV0L8H0_9ROSI</name>
<evidence type="ECO:0000256" key="1">
    <source>
        <dbReference type="SAM" id="Phobius"/>
    </source>
</evidence>
<dbReference type="Proteomes" id="UP001154282">
    <property type="component" value="Unassembled WGS sequence"/>
</dbReference>
<dbReference type="AlphaFoldDB" id="A0AAV0L8H0"/>
<feature type="transmembrane region" description="Helical" evidence="1">
    <location>
        <begin position="29"/>
        <end position="48"/>
    </location>
</feature>
<sequence>MPYQSSERKAVLQNQKKAVGLCFPKQSNLARLLSIFILYLLILNLLWLA</sequence>
<evidence type="ECO:0000313" key="3">
    <source>
        <dbReference type="Proteomes" id="UP001154282"/>
    </source>
</evidence>
<reference evidence="2" key="1">
    <citation type="submission" date="2022-08" db="EMBL/GenBank/DDBJ databases">
        <authorList>
            <person name="Gutierrez-Valencia J."/>
        </authorList>
    </citation>
    <scope>NUCLEOTIDE SEQUENCE</scope>
</reference>
<protein>
    <submittedName>
        <fullName evidence="2">Uncharacterized protein</fullName>
    </submittedName>
</protein>
<accession>A0AAV0L8H0</accession>
<comment type="caution">
    <text evidence="2">The sequence shown here is derived from an EMBL/GenBank/DDBJ whole genome shotgun (WGS) entry which is preliminary data.</text>
</comment>
<dbReference type="EMBL" id="CAMGYJ010000006">
    <property type="protein sequence ID" value="CAI0429611.1"/>
    <property type="molecule type" value="Genomic_DNA"/>
</dbReference>
<keyword evidence="1" id="KW-1133">Transmembrane helix</keyword>
<keyword evidence="3" id="KW-1185">Reference proteome</keyword>
<gene>
    <name evidence="2" type="ORF">LITE_LOCUS22221</name>
</gene>